<reference evidence="7 8" key="1">
    <citation type="submission" date="2014-09" db="EMBL/GenBank/DDBJ databases">
        <title>Genome sequence of Sinomonas sp. MUSC 117.</title>
        <authorList>
            <person name="Lee L.-H."/>
        </authorList>
    </citation>
    <scope>NUCLEOTIDE SEQUENCE [LARGE SCALE GENOMIC DNA]</scope>
    <source>
        <strain evidence="7 8">MUSC 117</strain>
    </source>
</reference>
<keyword evidence="2 4" id="KW-0648">Protein biosynthesis</keyword>
<dbReference type="InterPro" id="IPR007214">
    <property type="entry name" value="YbaK/aa-tRNA-synth-assoc-dom"/>
</dbReference>
<dbReference type="NCBIfam" id="TIGR00011">
    <property type="entry name" value="YbaK_EbsC"/>
    <property type="match status" value="1"/>
</dbReference>
<comment type="similarity">
    <text evidence="1 4">Belongs to the prolyl-tRNA editing family. YbaK/EbsC subfamily.</text>
</comment>
<dbReference type="GO" id="GO:0016829">
    <property type="term" value="F:lyase activity"/>
    <property type="evidence" value="ECO:0007669"/>
    <property type="project" value="UniProtKB-KW"/>
</dbReference>
<protein>
    <recommendedName>
        <fullName evidence="4">Cys-tRNA(Pro)/Cys-tRNA(Cys) deacylase</fullName>
        <ecNumber evidence="4">4.2.-.-</ecNumber>
    </recommendedName>
</protein>
<comment type="caution">
    <text evidence="7">The sequence shown here is derived from an EMBL/GenBank/DDBJ whole genome shotgun (WGS) entry which is preliminary data.</text>
</comment>
<dbReference type="PIRSF" id="PIRSF006181">
    <property type="entry name" value="EbsC_YbaK"/>
    <property type="match status" value="1"/>
</dbReference>
<evidence type="ECO:0000256" key="5">
    <source>
        <dbReference type="SAM" id="MobiDB-lite"/>
    </source>
</evidence>
<evidence type="ECO:0000256" key="4">
    <source>
        <dbReference type="PIRNR" id="PIRNR006181"/>
    </source>
</evidence>
<evidence type="ECO:0000256" key="2">
    <source>
        <dbReference type="ARBA" id="ARBA00022917"/>
    </source>
</evidence>
<name>A0A0B2AIF6_9MICC</name>
<dbReference type="EC" id="4.2.-.-" evidence="4"/>
<dbReference type="Pfam" id="PF04073">
    <property type="entry name" value="tRNA_edit"/>
    <property type="match status" value="1"/>
</dbReference>
<evidence type="ECO:0000259" key="6">
    <source>
        <dbReference type="Pfam" id="PF04073"/>
    </source>
</evidence>
<dbReference type="InterPro" id="IPR004369">
    <property type="entry name" value="Prolyl-tRNA_editing_YbaK/EbsC"/>
</dbReference>
<sequence>MAKGRRSAKSSSAGGPGTPATAALDAAGVPYSAHPYEHDPSAPSYGLEAAEVLGISPARVFKTLMVDVSGKLCVAVVPVSGSLDLKATAAAFGAKKAAMADPAAAERRTGYVLGGVSPLGQRQASPTAVDDSALEHATIFVSGGRRGFDIELAPADLVRLTGASVARLRAR</sequence>
<organism evidence="7 8">
    <name type="scientific">Sinomonas humi</name>
    <dbReference type="NCBI Taxonomy" id="1338436"/>
    <lineage>
        <taxon>Bacteria</taxon>
        <taxon>Bacillati</taxon>
        <taxon>Actinomycetota</taxon>
        <taxon>Actinomycetes</taxon>
        <taxon>Micrococcales</taxon>
        <taxon>Micrococcaceae</taxon>
        <taxon>Sinomonas</taxon>
    </lineage>
</organism>
<evidence type="ECO:0000313" key="8">
    <source>
        <dbReference type="Proteomes" id="UP000030982"/>
    </source>
</evidence>
<dbReference type="PANTHER" id="PTHR30411:SF0">
    <property type="entry name" value="CYS-TRNA(PRO)_CYS-TRNA(CYS) DEACYLASE YBAK"/>
    <property type="match status" value="1"/>
</dbReference>
<dbReference type="Proteomes" id="UP000030982">
    <property type="component" value="Unassembled WGS sequence"/>
</dbReference>
<dbReference type="OrthoDB" id="9809296at2"/>
<dbReference type="Gene3D" id="3.90.960.10">
    <property type="entry name" value="YbaK/aminoacyl-tRNA synthetase-associated domain"/>
    <property type="match status" value="1"/>
</dbReference>
<evidence type="ECO:0000256" key="3">
    <source>
        <dbReference type="ARBA" id="ARBA00023239"/>
    </source>
</evidence>
<feature type="domain" description="YbaK/aminoacyl-tRNA synthetase-associated" evidence="6">
    <location>
        <begin position="48"/>
        <end position="160"/>
    </location>
</feature>
<dbReference type="EMBL" id="JTDL01000104">
    <property type="protein sequence ID" value="KHL03058.1"/>
    <property type="molecule type" value="Genomic_DNA"/>
</dbReference>
<dbReference type="CDD" id="cd00002">
    <property type="entry name" value="YbaK_deacylase"/>
    <property type="match status" value="1"/>
</dbReference>
<gene>
    <name evidence="7" type="ORF">LK10_09685</name>
</gene>
<dbReference type="GO" id="GO:0002161">
    <property type="term" value="F:aminoacyl-tRNA deacylase activity"/>
    <property type="evidence" value="ECO:0007669"/>
    <property type="project" value="InterPro"/>
</dbReference>
<evidence type="ECO:0000256" key="1">
    <source>
        <dbReference type="ARBA" id="ARBA00009798"/>
    </source>
</evidence>
<dbReference type="STRING" id="1338436.LK10_09685"/>
<dbReference type="PANTHER" id="PTHR30411">
    <property type="entry name" value="CYTOPLASMIC PROTEIN"/>
    <property type="match status" value="1"/>
</dbReference>
<accession>A0A0B2AIF6</accession>
<keyword evidence="8" id="KW-1185">Reference proteome</keyword>
<proteinExistence type="inferred from homology"/>
<dbReference type="AlphaFoldDB" id="A0A0B2AIF6"/>
<keyword evidence="3 4" id="KW-0456">Lyase</keyword>
<evidence type="ECO:0000313" key="7">
    <source>
        <dbReference type="EMBL" id="KHL03058.1"/>
    </source>
</evidence>
<feature type="region of interest" description="Disordered" evidence="5">
    <location>
        <begin position="1"/>
        <end position="21"/>
    </location>
</feature>
<dbReference type="GO" id="GO:0006412">
    <property type="term" value="P:translation"/>
    <property type="evidence" value="ECO:0007669"/>
    <property type="project" value="UniProtKB-KW"/>
</dbReference>
<dbReference type="SUPFAM" id="SSF55826">
    <property type="entry name" value="YbaK/ProRS associated domain"/>
    <property type="match status" value="1"/>
</dbReference>
<dbReference type="InterPro" id="IPR036754">
    <property type="entry name" value="YbaK/aa-tRNA-synt-asso_dom_sf"/>
</dbReference>
<feature type="compositionally biased region" description="Low complexity" evidence="5">
    <location>
        <begin position="9"/>
        <end position="21"/>
    </location>
</feature>